<dbReference type="KEGG" id="aprc:113851997"/>
<accession>A0A8B8K3X8</accession>
<dbReference type="GeneID" id="113851997"/>
<reference evidence="8" key="1">
    <citation type="journal article" date="2019" name="Toxins">
        <title>Detection of Abrin-Like and Prepropulchellin-Like Toxin Genes and Transcripts Using Whole Genome Sequencing and Full-Length Transcript Sequencing of Abrus precatorius.</title>
        <authorList>
            <person name="Hovde B.T."/>
            <person name="Daligault H.E."/>
            <person name="Hanschen E.R."/>
            <person name="Kunde Y.A."/>
            <person name="Johnson M.B."/>
            <person name="Starkenburg S.R."/>
            <person name="Johnson S.L."/>
        </authorList>
    </citation>
    <scope>NUCLEOTIDE SEQUENCE [LARGE SCALE GENOMIC DNA]</scope>
</reference>
<protein>
    <submittedName>
        <fullName evidence="9">Protein DMP3</fullName>
    </submittedName>
</protein>
<comment type="subcellular location">
    <subcellularLocation>
        <location evidence="1">Membrane</location>
        <topology evidence="1">Multi-pass membrane protein</topology>
    </subcellularLocation>
</comment>
<keyword evidence="5 7" id="KW-0472">Membrane</keyword>
<dbReference type="RefSeq" id="XP_027338059.1">
    <property type="nucleotide sequence ID" value="XM_027482258.1"/>
</dbReference>
<organism evidence="8 9">
    <name type="scientific">Abrus precatorius</name>
    <name type="common">Indian licorice</name>
    <name type="synonym">Glycine abrus</name>
    <dbReference type="NCBI Taxonomy" id="3816"/>
    <lineage>
        <taxon>Eukaryota</taxon>
        <taxon>Viridiplantae</taxon>
        <taxon>Streptophyta</taxon>
        <taxon>Embryophyta</taxon>
        <taxon>Tracheophyta</taxon>
        <taxon>Spermatophyta</taxon>
        <taxon>Magnoliopsida</taxon>
        <taxon>eudicotyledons</taxon>
        <taxon>Gunneridae</taxon>
        <taxon>Pentapetalae</taxon>
        <taxon>rosids</taxon>
        <taxon>fabids</taxon>
        <taxon>Fabales</taxon>
        <taxon>Fabaceae</taxon>
        <taxon>Papilionoideae</taxon>
        <taxon>50 kb inversion clade</taxon>
        <taxon>NPAAA clade</taxon>
        <taxon>indigoferoid/millettioid clade</taxon>
        <taxon>Abreae</taxon>
        <taxon>Abrus</taxon>
    </lineage>
</organism>
<dbReference type="Proteomes" id="UP000694853">
    <property type="component" value="Unplaced"/>
</dbReference>
<evidence type="ECO:0000313" key="8">
    <source>
        <dbReference type="Proteomes" id="UP000694853"/>
    </source>
</evidence>
<reference evidence="9" key="2">
    <citation type="submission" date="2025-08" db="UniProtKB">
        <authorList>
            <consortium name="RefSeq"/>
        </authorList>
    </citation>
    <scope>IDENTIFICATION</scope>
    <source>
        <tissue evidence="9">Young leaves</tissue>
    </source>
</reference>
<dbReference type="GO" id="GO:0010256">
    <property type="term" value="P:endomembrane system organization"/>
    <property type="evidence" value="ECO:0007669"/>
    <property type="project" value="TreeGrafter"/>
</dbReference>
<dbReference type="Pfam" id="PF05078">
    <property type="entry name" value="DUF679"/>
    <property type="match status" value="1"/>
</dbReference>
<feature type="region of interest" description="Disordered" evidence="6">
    <location>
        <begin position="1"/>
        <end position="26"/>
    </location>
</feature>
<gene>
    <name evidence="9" type="primary">LOC113851997</name>
</gene>
<keyword evidence="8" id="KW-1185">Reference proteome</keyword>
<keyword evidence="3 7" id="KW-0812">Transmembrane</keyword>
<dbReference type="PANTHER" id="PTHR31621:SF1">
    <property type="entry name" value="PROTEIN DMP5"/>
    <property type="match status" value="1"/>
</dbReference>
<evidence type="ECO:0000256" key="4">
    <source>
        <dbReference type="ARBA" id="ARBA00022989"/>
    </source>
</evidence>
<feature type="transmembrane region" description="Helical" evidence="7">
    <location>
        <begin position="139"/>
        <end position="157"/>
    </location>
</feature>
<evidence type="ECO:0000256" key="1">
    <source>
        <dbReference type="ARBA" id="ARBA00004141"/>
    </source>
</evidence>
<dbReference type="OrthoDB" id="525686at2759"/>
<dbReference type="AlphaFoldDB" id="A0A8B8K3X8"/>
<dbReference type="PANTHER" id="PTHR31621">
    <property type="entry name" value="PROTEIN DMP3"/>
    <property type="match status" value="1"/>
</dbReference>
<keyword evidence="4 7" id="KW-1133">Transmembrane helix</keyword>
<sequence>MSVRQRGTEPAPRKQSDTEENAEPRSVAVAVEGRSGLSQTLSSTANLANLLPTGTLLAFQILTPVFTNNGVCDSVTRPLSLGLLVLLGLSCFVACMTDTVKASNGEVYHGLATLKGLWLFDSPTEASSLPDLRKYKLRFIDCVHALLSVLVFSAVALRDRNVLSCFYPTPQHQTQEVLDIVPLGIGLICSLLFLVFPSTRHGIGFPVTPGK</sequence>
<dbReference type="GO" id="GO:0016020">
    <property type="term" value="C:membrane"/>
    <property type="evidence" value="ECO:0007669"/>
    <property type="project" value="UniProtKB-SubCell"/>
</dbReference>
<name>A0A8B8K3X8_ABRPR</name>
<evidence type="ECO:0000256" key="3">
    <source>
        <dbReference type="ARBA" id="ARBA00022692"/>
    </source>
</evidence>
<comment type="similarity">
    <text evidence="2">Belongs to the plant DMP1 protein family.</text>
</comment>
<dbReference type="GO" id="GO:0005737">
    <property type="term" value="C:cytoplasm"/>
    <property type="evidence" value="ECO:0007669"/>
    <property type="project" value="UniProtKB-ARBA"/>
</dbReference>
<evidence type="ECO:0000256" key="2">
    <source>
        <dbReference type="ARBA" id="ARBA00008707"/>
    </source>
</evidence>
<evidence type="ECO:0000256" key="7">
    <source>
        <dbReference type="SAM" id="Phobius"/>
    </source>
</evidence>
<proteinExistence type="inferred from homology"/>
<evidence type="ECO:0000256" key="6">
    <source>
        <dbReference type="SAM" id="MobiDB-lite"/>
    </source>
</evidence>
<feature type="transmembrane region" description="Helical" evidence="7">
    <location>
        <begin position="177"/>
        <end position="196"/>
    </location>
</feature>
<evidence type="ECO:0000256" key="5">
    <source>
        <dbReference type="ARBA" id="ARBA00023136"/>
    </source>
</evidence>
<feature type="transmembrane region" description="Helical" evidence="7">
    <location>
        <begin position="79"/>
        <end position="97"/>
    </location>
</feature>
<dbReference type="InterPro" id="IPR007770">
    <property type="entry name" value="DMP"/>
</dbReference>
<evidence type="ECO:0000313" key="9">
    <source>
        <dbReference type="RefSeq" id="XP_027338059.1"/>
    </source>
</evidence>